<dbReference type="SMART" id="SM01236">
    <property type="entry name" value="Haem_oxygenase_2"/>
    <property type="match status" value="1"/>
</dbReference>
<evidence type="ECO:0000256" key="1">
    <source>
        <dbReference type="ARBA" id="ARBA00023002"/>
    </source>
</evidence>
<dbReference type="PANTHER" id="PTHR40279:SF3">
    <property type="entry name" value="4-AMINOBENZOATE SYNTHASE"/>
    <property type="match status" value="1"/>
</dbReference>
<dbReference type="PANTHER" id="PTHR40279">
    <property type="entry name" value="PQQC-LIKE PROTEIN"/>
    <property type="match status" value="1"/>
</dbReference>
<keyword evidence="1" id="KW-0560">Oxidoreductase</keyword>
<keyword evidence="3" id="KW-1185">Reference proteome</keyword>
<organism evidence="2 3">
    <name type="scientific">Mixta hanseatica</name>
    <dbReference type="NCBI Taxonomy" id="2872648"/>
    <lineage>
        <taxon>Bacteria</taxon>
        <taxon>Pseudomonadati</taxon>
        <taxon>Pseudomonadota</taxon>
        <taxon>Gammaproteobacteria</taxon>
        <taxon>Enterobacterales</taxon>
        <taxon>Erwiniaceae</taxon>
        <taxon>Mixta</taxon>
    </lineage>
</organism>
<evidence type="ECO:0000313" key="2">
    <source>
        <dbReference type="EMBL" id="UQY44051.1"/>
    </source>
</evidence>
<evidence type="ECO:0000313" key="3">
    <source>
        <dbReference type="Proteomes" id="UP001056635"/>
    </source>
</evidence>
<accession>A0ABY4RBC2</accession>
<name>A0ABY4RBC2_9GAMM</name>
<dbReference type="InterPro" id="IPR016084">
    <property type="entry name" value="Haem_Oase-like_multi-hlx"/>
</dbReference>
<dbReference type="EMBL" id="CP082904">
    <property type="protein sequence ID" value="UQY44051.1"/>
    <property type="molecule type" value="Genomic_DNA"/>
</dbReference>
<reference evidence="2" key="1">
    <citation type="submission" date="2021-09" db="EMBL/GenBank/DDBJ databases">
        <title>First case of bloodstream infection caused by Mixta hanseatica sp. nov., a member of the Erwiniaceae family.</title>
        <authorList>
            <person name="Both A."/>
            <person name="Huang J."/>
            <person name="Wenzel P."/>
            <person name="Aepfelbacher M."/>
            <person name="Rohde H."/>
            <person name="Christner M."/>
            <person name="Hentschke M."/>
        </authorList>
    </citation>
    <scope>NUCLEOTIDE SEQUENCE</scope>
    <source>
        <strain evidence="2">X22927</strain>
    </source>
</reference>
<dbReference type="Pfam" id="PF14518">
    <property type="entry name" value="Haem_oxygenas_2"/>
    <property type="match status" value="1"/>
</dbReference>
<dbReference type="SUPFAM" id="SSF48613">
    <property type="entry name" value="Heme oxygenase-like"/>
    <property type="match status" value="1"/>
</dbReference>
<dbReference type="Proteomes" id="UP001056635">
    <property type="component" value="Chromosome"/>
</dbReference>
<protein>
    <submittedName>
        <fullName evidence="2">Iron-containing redox enzyme family protein</fullName>
    </submittedName>
</protein>
<proteinExistence type="predicted"/>
<dbReference type="Gene3D" id="1.20.910.10">
    <property type="entry name" value="Heme oxygenase-like"/>
    <property type="match status" value="1"/>
</dbReference>
<gene>
    <name evidence="2" type="ORF">K6958_19860</name>
</gene>
<dbReference type="InterPro" id="IPR039068">
    <property type="entry name" value="PqqC-like"/>
</dbReference>
<sequence>MANAETADSYKAWHPAATQHSLDECITHWLASERLEQFQEAQPEITAAVFALCENAIKRAWGEERDAASLYTIQKTLFSIYQTALAEPLSNESRNQFNPAILRIKTLIEQNWLRFEAQRNLPLPDMTTADIFNQQLKTLWSEHRSAAHPLYDYLANQATINQLRYFFKSDSALNLVFFDLIAMAMIGSRQEVRGELSRNMWDESGMGSDSHTHTTLYRDLLERNAIEAASDDYAHLLTWQGLAGYNLFLLSGLNRQHYYKLIGALAMTELLDPSQYEKLVFAGKRLGLTDRDLHYYAEHISVDVVHADGWLNNVILPVVKKTPEAMREIWLGANLRLNTVNDYYDHLLARLKTLA</sequence>
<dbReference type="RefSeq" id="WP_249892686.1">
    <property type="nucleotide sequence ID" value="NZ_CP082904.1"/>
</dbReference>